<dbReference type="Gene3D" id="3.40.50.970">
    <property type="match status" value="1"/>
</dbReference>
<reference evidence="4 5" key="1">
    <citation type="submission" date="2018-10" db="EMBL/GenBank/DDBJ databases">
        <title>Pseudomonas zhaodongensis NEAU-ST5-21(T) genome.</title>
        <authorList>
            <person name="Peng J."/>
            <person name="Liu Z.-P."/>
        </authorList>
    </citation>
    <scope>NUCLEOTIDE SEQUENCE [LARGE SCALE GENOMIC DNA]</scope>
    <source>
        <strain evidence="4 5">NEAU-ST5-21</strain>
    </source>
</reference>
<keyword evidence="1" id="KW-0560">Oxidoreductase</keyword>
<dbReference type="Pfam" id="PF01558">
    <property type="entry name" value="POR"/>
    <property type="match status" value="1"/>
</dbReference>
<dbReference type="SUPFAM" id="SSF52922">
    <property type="entry name" value="TK C-terminal domain-like"/>
    <property type="match status" value="1"/>
</dbReference>
<evidence type="ECO:0000259" key="3">
    <source>
        <dbReference type="Pfam" id="PF20169"/>
    </source>
</evidence>
<dbReference type="Pfam" id="PF20169">
    <property type="entry name" value="DUF6537"/>
    <property type="match status" value="1"/>
</dbReference>
<dbReference type="NCBIfam" id="NF009588">
    <property type="entry name" value="PRK13029.1"/>
    <property type="match status" value="1"/>
</dbReference>
<dbReference type="InterPro" id="IPR029061">
    <property type="entry name" value="THDP-binding"/>
</dbReference>
<dbReference type="CDD" id="cd07034">
    <property type="entry name" value="TPP_PYR_PFOR_IOR-alpha_like"/>
    <property type="match status" value="1"/>
</dbReference>
<dbReference type="Proteomes" id="UP000269774">
    <property type="component" value="Unassembled WGS sequence"/>
</dbReference>
<dbReference type="PANTHER" id="PTHR48084:SF3">
    <property type="entry name" value="SUBUNIT OF PYRUVATE:FLAVODOXIN OXIDOREDUCTASE"/>
    <property type="match status" value="1"/>
</dbReference>
<keyword evidence="5" id="KW-1185">Reference proteome</keyword>
<dbReference type="OrthoDB" id="9803617at2"/>
<dbReference type="SUPFAM" id="SSF52518">
    <property type="entry name" value="Thiamin diphosphate-binding fold (THDP-binding)"/>
    <property type="match status" value="2"/>
</dbReference>
<feature type="domain" description="DUF6537" evidence="3">
    <location>
        <begin position="942"/>
        <end position="1137"/>
    </location>
</feature>
<dbReference type="InterPro" id="IPR019752">
    <property type="entry name" value="Pyrv/ketoisovalerate_OxRed_cat"/>
</dbReference>
<comment type="caution">
    <text evidence="4">The sequence shown here is derived from an EMBL/GenBank/DDBJ whole genome shotgun (WGS) entry which is preliminary data.</text>
</comment>
<dbReference type="PANTHER" id="PTHR48084">
    <property type="entry name" value="2-OXOGLUTARATE OXIDOREDUCTASE SUBUNIT KORB-RELATED"/>
    <property type="match status" value="1"/>
</dbReference>
<evidence type="ECO:0000313" key="4">
    <source>
        <dbReference type="EMBL" id="RMH90471.1"/>
    </source>
</evidence>
<feature type="domain" description="Pyruvate/ketoisovalerate oxidoreductase catalytic" evidence="2">
    <location>
        <begin position="724"/>
        <end position="911"/>
    </location>
</feature>
<evidence type="ECO:0000256" key="1">
    <source>
        <dbReference type="ARBA" id="ARBA00023002"/>
    </source>
</evidence>
<evidence type="ECO:0000313" key="5">
    <source>
        <dbReference type="Proteomes" id="UP000269774"/>
    </source>
</evidence>
<dbReference type="GO" id="GO:0016903">
    <property type="term" value="F:oxidoreductase activity, acting on the aldehyde or oxo group of donors"/>
    <property type="evidence" value="ECO:0007669"/>
    <property type="project" value="InterPro"/>
</dbReference>
<dbReference type="SUPFAM" id="SSF53323">
    <property type="entry name" value="Pyruvate-ferredoxin oxidoreductase, PFOR, domain III"/>
    <property type="match status" value="1"/>
</dbReference>
<dbReference type="InterPro" id="IPR009014">
    <property type="entry name" value="Transketo_C/PFOR_II"/>
</dbReference>
<dbReference type="InterPro" id="IPR046667">
    <property type="entry name" value="DUF6537"/>
</dbReference>
<keyword evidence="4" id="KW-0670">Pyruvate</keyword>
<dbReference type="InterPro" id="IPR002880">
    <property type="entry name" value="Pyrv_Fd/Flavodoxin_OxRdtase_N"/>
</dbReference>
<proteinExistence type="predicted"/>
<dbReference type="AlphaFoldDB" id="A0A3M2HL78"/>
<dbReference type="InterPro" id="IPR002869">
    <property type="entry name" value="Pyrv_flavodox_OxRed_cen"/>
</dbReference>
<dbReference type="EMBL" id="RFFM01000002">
    <property type="protein sequence ID" value="RMH90471.1"/>
    <property type="molecule type" value="Genomic_DNA"/>
</dbReference>
<accession>A0A3M2HL78</accession>
<gene>
    <name evidence="4" type="ORF">EA797_13375</name>
</gene>
<name>A0A3M2HL78_9GAMM</name>
<organism evidence="4 5">
    <name type="scientific">Stutzerimonas zhaodongensis</name>
    <dbReference type="NCBI Taxonomy" id="1176257"/>
    <lineage>
        <taxon>Bacteria</taxon>
        <taxon>Pseudomonadati</taxon>
        <taxon>Pseudomonadota</taxon>
        <taxon>Gammaproteobacteria</taxon>
        <taxon>Pseudomonadales</taxon>
        <taxon>Pseudomonadaceae</taxon>
        <taxon>Stutzerimonas</taxon>
    </lineage>
</organism>
<protein>
    <submittedName>
        <fullName evidence="4">Indolepyruvate ferredoxin oxidoreductase family protein</fullName>
    </submittedName>
</protein>
<sequence length="1161" mass="128067">MSLAEIRLDDKYRLATGHLYLTGTQALTRLPMLQHQRDQAQNLNTGCFISGYRGSPLGNLDKSLWDARDFLKQNAIHFQPGLNEELAATAVWGSQQTNLFPGAKYDGVFAMWYGKGPGVDRSGDVFKHGNAAGVSPHGGVLLLAGDDHGCKSSTLPHQSEHAFIAASIPVLNPANVQEILDYGIIGWELSRYSGCWVALKTIAENVDSSAVVEVDPLRVKTRIPDDFELPEDGVHIRWPDPPLAQEKRLNLYKIYAARAFARANNLNQVMLDSPNPRLGIITTGKSYLDVRQALDDLGLDEALCASVGLRVLKVGMSWPLEPVSVHEFAQGLDEILVVEEKRSILEDQLTGQLYNWPVSKRPRVVGEFDEQGNSLLPNLSELTPAMIARVIAKRLAPIYTSDSIQARLAFLSAKEKALAARSYDTVRTPHYCSGCPHNSSTKVPEGSRASAGIGCHYMVQWMDRRTETFTQMGGEGVNWIGQAPFTETPHMFQNLGDGTYFHSGSLAVRAAVAAGVNITFKILYNDAVAMTGGQPIDGELRVDQLSRQIADEGVKRIALVSDEPDKYPTRETFSSITSFHHRRELDAVQRELREFKGVSVIIYDQTCATEKRRRRKRGKLEDPAKRAFINPAVCEGCGDCGEKSNCLAVMPLETELGRKREIDQNACNKDFSCVEGFCPSFVTVHGGGLRKPKAMAGGIAGDQLPEPQRPALDRPWNVLIPGVGGSGVTTLGALLGMAAHLEGKGCTVLDQAGLAQKFGPVVTHIRIAAKQDDIYAVRIAAGETDLLLGCDLIVAAGDDSLTRLNDQISHAVINSHESATAEFTRNPDAQVPGKAMREALMDAVGAEKTHFVDATHLATRLLGDSIATNLFLLGYAYQLGLLPLSSEAIEKAISINGVAAELNQQAFRWGRRAVLEREAVEKLARPVEMAEPSLAGPICQTLQEIVDWRVDFLTKYQNAAYAKRYRSMVERVRAVDTADDLALSKAVARYYFKLLAYKDEYEVARLYSEPEFRQQLEAQFEGDYKLQFHLAPAWLAKRDSTTGEPRKRELGPWVLNAFGVLAKLKFLRGTPLDVFGYGHDRRVERELISEYERNLEGLLAQLKPTNYRTAVAIAALPELIRGYGPVKERSIAKARQQEKLLKEQLNRGDEVQTVRLFEPAA</sequence>
<dbReference type="NCBIfam" id="NF009589">
    <property type="entry name" value="PRK13030.1"/>
    <property type="match status" value="1"/>
</dbReference>
<dbReference type="InterPro" id="IPR051457">
    <property type="entry name" value="2-oxoacid:Fd_oxidoreductase"/>
</dbReference>
<dbReference type="Gene3D" id="3.40.920.10">
    <property type="entry name" value="Pyruvate-ferredoxin oxidoreductase, PFOR, domain III"/>
    <property type="match status" value="1"/>
</dbReference>
<dbReference type="RefSeq" id="WP_122165911.1">
    <property type="nucleotide sequence ID" value="NZ_JAMOIB010000017.1"/>
</dbReference>
<evidence type="ECO:0000259" key="2">
    <source>
        <dbReference type="Pfam" id="PF01558"/>
    </source>
</evidence>